<dbReference type="RefSeq" id="WP_246925567.1">
    <property type="nucleotide sequence ID" value="NZ_CP140151.1"/>
</dbReference>
<dbReference type="Proteomes" id="UP001321908">
    <property type="component" value="Chromosome"/>
</dbReference>
<keyword evidence="1" id="KW-0813">Transport</keyword>
<reference evidence="10 11" key="1">
    <citation type="submission" date="2023-11" db="EMBL/GenBank/DDBJ databases">
        <title>MicrobeMod: A computational toolkit for identifying prokaryotic methylation and restriction-modification with nanopore sequencing.</title>
        <authorList>
            <person name="Crits-Christoph A."/>
            <person name="Kang S.C."/>
            <person name="Lee H."/>
            <person name="Ostrov N."/>
        </authorList>
    </citation>
    <scope>NUCLEOTIDE SEQUENCE [LARGE SCALE GENOMIC DNA]</scope>
    <source>
        <strain evidence="10 11">ATCC 43984</strain>
    </source>
</reference>
<sequence>MAYLYVDHVGKTFPGVTALDDIELEIEMGKVHTLAGENGAGKSTLVKILTGTERPTSGRLIIDGEDAAEHSHLYKTVAYVPQEINLFTNLTVAENLFMPFSRSHHGGMIFRRRQLEREAQSWIERFNIAAQPSDKVGNISISDQQLLQIARACTNESMKILILDEPTSSLTETEVERVFRVVRDVVAKGCGVMFISHKFDEMFAISDTISVLRNGQKVDTQPVSQLDDKQLVKLMSGQEIKTDAQLQPDESDSAHEVLLEVVGLSGKRFEDVSFQLQRGEILGFAGLVGAGRSEVMQTLFGYLPARAGTLRVEGQEWQLGNTSKSVHNGLFYLSEERKYHGIFPGQSVRRNIGMALFSETAVRGFIDSRKERGRVSAIVRDYDIKTPTLNKDITFLSGGNQQKAIIGRAMACNPKVLIFDEPTKGIDLRTKMEIYRLMKELAERGVGIILVSSEMDELQRCANRIITMYEGHISGDFNIENATGADLVGAIHGHGGDGDAA</sequence>
<evidence type="ECO:0000256" key="5">
    <source>
        <dbReference type="ARBA" id="ARBA00022741"/>
    </source>
</evidence>
<evidence type="ECO:0000256" key="6">
    <source>
        <dbReference type="ARBA" id="ARBA00022840"/>
    </source>
</evidence>
<keyword evidence="2" id="KW-1003">Cell membrane</keyword>
<dbReference type="PANTHER" id="PTHR43790:SF3">
    <property type="entry name" value="D-ALLOSE IMPORT ATP-BINDING PROTEIN ALSA-RELATED"/>
    <property type="match status" value="1"/>
</dbReference>
<dbReference type="InterPro" id="IPR017871">
    <property type="entry name" value="ABC_transporter-like_CS"/>
</dbReference>
<keyword evidence="8" id="KW-0472">Membrane</keyword>
<dbReference type="Gene3D" id="3.40.50.300">
    <property type="entry name" value="P-loop containing nucleotide triphosphate hydrolases"/>
    <property type="match status" value="2"/>
</dbReference>
<dbReference type="CDD" id="cd03216">
    <property type="entry name" value="ABC_Carb_Monos_I"/>
    <property type="match status" value="1"/>
</dbReference>
<dbReference type="Pfam" id="PF00005">
    <property type="entry name" value="ABC_tran"/>
    <property type="match status" value="2"/>
</dbReference>
<keyword evidence="5" id="KW-0547">Nucleotide-binding</keyword>
<evidence type="ECO:0000259" key="9">
    <source>
        <dbReference type="PROSITE" id="PS50893"/>
    </source>
</evidence>
<dbReference type="GO" id="GO:0005524">
    <property type="term" value="F:ATP binding"/>
    <property type="evidence" value="ECO:0007669"/>
    <property type="project" value="UniProtKB-KW"/>
</dbReference>
<evidence type="ECO:0000313" key="11">
    <source>
        <dbReference type="Proteomes" id="UP001321908"/>
    </source>
</evidence>
<dbReference type="InterPro" id="IPR003439">
    <property type="entry name" value="ABC_transporter-like_ATP-bd"/>
</dbReference>
<evidence type="ECO:0000256" key="8">
    <source>
        <dbReference type="ARBA" id="ARBA00023136"/>
    </source>
</evidence>
<evidence type="ECO:0000256" key="7">
    <source>
        <dbReference type="ARBA" id="ARBA00022967"/>
    </source>
</evidence>
<keyword evidence="7" id="KW-1278">Translocase</keyword>
<dbReference type="InterPro" id="IPR027417">
    <property type="entry name" value="P-loop_NTPase"/>
</dbReference>
<protein>
    <submittedName>
        <fullName evidence="10">Sugar ABC transporter ATP-binding protein</fullName>
    </submittedName>
</protein>
<evidence type="ECO:0000256" key="2">
    <source>
        <dbReference type="ARBA" id="ARBA00022475"/>
    </source>
</evidence>
<keyword evidence="6 10" id="KW-0067">ATP-binding</keyword>
<keyword evidence="4" id="KW-0677">Repeat</keyword>
<dbReference type="SMART" id="SM00382">
    <property type="entry name" value="AAA"/>
    <property type="match status" value="2"/>
</dbReference>
<gene>
    <name evidence="10" type="ORF">SR908_06380</name>
</gene>
<dbReference type="SUPFAM" id="SSF52540">
    <property type="entry name" value="P-loop containing nucleoside triphosphate hydrolases"/>
    <property type="match status" value="2"/>
</dbReference>
<evidence type="ECO:0000256" key="4">
    <source>
        <dbReference type="ARBA" id="ARBA00022737"/>
    </source>
</evidence>
<dbReference type="EMBL" id="CP140151">
    <property type="protein sequence ID" value="WQH10291.1"/>
    <property type="molecule type" value="Genomic_DNA"/>
</dbReference>
<keyword evidence="11" id="KW-1185">Reference proteome</keyword>
<dbReference type="PANTHER" id="PTHR43790">
    <property type="entry name" value="CARBOHYDRATE TRANSPORT ATP-BINDING PROTEIN MG119-RELATED"/>
    <property type="match status" value="1"/>
</dbReference>
<dbReference type="InterPro" id="IPR003593">
    <property type="entry name" value="AAA+_ATPase"/>
</dbReference>
<evidence type="ECO:0000313" key="10">
    <source>
        <dbReference type="EMBL" id="WQH10291.1"/>
    </source>
</evidence>
<evidence type="ECO:0000256" key="3">
    <source>
        <dbReference type="ARBA" id="ARBA00022597"/>
    </source>
</evidence>
<accession>A0ABZ0YDY2</accession>
<keyword evidence="3" id="KW-0762">Sugar transport</keyword>
<dbReference type="PROSITE" id="PS00211">
    <property type="entry name" value="ABC_TRANSPORTER_1"/>
    <property type="match status" value="1"/>
</dbReference>
<name>A0ABZ0YDY2_9GAMM</name>
<dbReference type="PROSITE" id="PS50893">
    <property type="entry name" value="ABC_TRANSPORTER_2"/>
    <property type="match status" value="1"/>
</dbReference>
<dbReference type="CDD" id="cd03215">
    <property type="entry name" value="ABC_Carb_Monos_II"/>
    <property type="match status" value="1"/>
</dbReference>
<dbReference type="InterPro" id="IPR050107">
    <property type="entry name" value="ABC_carbohydrate_import_ATPase"/>
</dbReference>
<proteinExistence type="predicted"/>
<feature type="domain" description="ABC transporter" evidence="9">
    <location>
        <begin position="4"/>
        <end position="495"/>
    </location>
</feature>
<organism evidence="10 11">
    <name type="scientific">Chromohalobacter canadensis</name>
    <dbReference type="NCBI Taxonomy" id="141389"/>
    <lineage>
        <taxon>Bacteria</taxon>
        <taxon>Pseudomonadati</taxon>
        <taxon>Pseudomonadota</taxon>
        <taxon>Gammaproteobacteria</taxon>
        <taxon>Oceanospirillales</taxon>
        <taxon>Halomonadaceae</taxon>
        <taxon>Chromohalobacter</taxon>
    </lineage>
</organism>
<evidence type="ECO:0000256" key="1">
    <source>
        <dbReference type="ARBA" id="ARBA00022448"/>
    </source>
</evidence>